<gene>
    <name evidence="2" type="ORF">TRIUR3_05447</name>
</gene>
<evidence type="ECO:0000256" key="1">
    <source>
        <dbReference type="SAM" id="MobiDB-lite"/>
    </source>
</evidence>
<proteinExistence type="predicted"/>
<feature type="compositionally biased region" description="Gly residues" evidence="1">
    <location>
        <begin position="37"/>
        <end position="49"/>
    </location>
</feature>
<reference evidence="2" key="1">
    <citation type="journal article" date="2013" name="Nature">
        <title>Draft genome of the wheat A-genome progenitor Triticum urartu.</title>
        <authorList>
            <person name="Ling H.Q."/>
            <person name="Zhao S."/>
            <person name="Liu D."/>
            <person name="Wang J."/>
            <person name="Sun H."/>
            <person name="Zhang C."/>
            <person name="Fan H."/>
            <person name="Li D."/>
            <person name="Dong L."/>
            <person name="Tao Y."/>
            <person name="Gao C."/>
            <person name="Wu H."/>
            <person name="Li Y."/>
            <person name="Cui Y."/>
            <person name="Guo X."/>
            <person name="Zheng S."/>
            <person name="Wang B."/>
            <person name="Yu K."/>
            <person name="Liang Q."/>
            <person name="Yang W."/>
            <person name="Lou X."/>
            <person name="Chen J."/>
            <person name="Feng M."/>
            <person name="Jian J."/>
            <person name="Zhang X."/>
            <person name="Luo G."/>
            <person name="Jiang Y."/>
            <person name="Liu J."/>
            <person name="Wang Z."/>
            <person name="Sha Y."/>
            <person name="Zhang B."/>
            <person name="Wu H."/>
            <person name="Tang D."/>
            <person name="Shen Q."/>
            <person name="Xue P."/>
            <person name="Zou S."/>
            <person name="Wang X."/>
            <person name="Liu X."/>
            <person name="Wang F."/>
            <person name="Yang Y."/>
            <person name="An X."/>
            <person name="Dong Z."/>
            <person name="Zhang K."/>
            <person name="Zhang X."/>
            <person name="Luo M.C."/>
            <person name="Dvorak J."/>
            <person name="Tong Y."/>
            <person name="Wang J."/>
            <person name="Yang H."/>
            <person name="Li Z."/>
            <person name="Wang D."/>
            <person name="Zhang A."/>
            <person name="Wang J."/>
        </authorList>
    </citation>
    <scope>NUCLEOTIDE SEQUENCE</scope>
</reference>
<dbReference type="EMBL" id="KD096673">
    <property type="protein sequence ID" value="EMS61421.1"/>
    <property type="molecule type" value="Genomic_DNA"/>
</dbReference>
<sequence>MDELVQVVDDSAHGSGERRQESNLDTGGLGEELRGPLRGGGCGAGWQMQ</sequence>
<dbReference type="AlphaFoldDB" id="M7ZP56"/>
<organism evidence="2">
    <name type="scientific">Triticum urartu</name>
    <name type="common">Red wild einkorn</name>
    <name type="synonym">Crithodium urartu</name>
    <dbReference type="NCBI Taxonomy" id="4572"/>
    <lineage>
        <taxon>Eukaryota</taxon>
        <taxon>Viridiplantae</taxon>
        <taxon>Streptophyta</taxon>
        <taxon>Embryophyta</taxon>
        <taxon>Tracheophyta</taxon>
        <taxon>Spermatophyta</taxon>
        <taxon>Magnoliopsida</taxon>
        <taxon>Liliopsida</taxon>
        <taxon>Poales</taxon>
        <taxon>Poaceae</taxon>
        <taxon>BOP clade</taxon>
        <taxon>Pooideae</taxon>
        <taxon>Triticodae</taxon>
        <taxon>Triticeae</taxon>
        <taxon>Triticinae</taxon>
        <taxon>Triticum</taxon>
    </lineage>
</organism>
<accession>M7ZP56</accession>
<feature type="compositionally biased region" description="Basic and acidic residues" evidence="1">
    <location>
        <begin position="10"/>
        <end position="22"/>
    </location>
</feature>
<feature type="region of interest" description="Disordered" evidence="1">
    <location>
        <begin position="1"/>
        <end position="49"/>
    </location>
</feature>
<evidence type="ECO:0000313" key="2">
    <source>
        <dbReference type="EMBL" id="EMS61421.1"/>
    </source>
</evidence>
<protein>
    <submittedName>
        <fullName evidence="2">Uncharacterized protein</fullName>
    </submittedName>
</protein>
<name>M7ZP56_TRIUA</name>